<keyword evidence="3" id="KW-1185">Reference proteome</keyword>
<feature type="coiled-coil region" evidence="1">
    <location>
        <begin position="4"/>
        <end position="34"/>
    </location>
</feature>
<sequence length="128" mass="15320">MSLAKQLEQTQQTLEQALEQCAFNELKANMLENKLLNVRKEFDNAMVYYQEEIERTVKDNLDLIKQLNSFKESQISLLQIQQQNSDVSQFKQKFNSVEDIFEYYYNLEVAELNQLQRILEIRNKKSFK</sequence>
<evidence type="ECO:0000256" key="1">
    <source>
        <dbReference type="SAM" id="Coils"/>
    </source>
</evidence>
<dbReference type="KEGG" id="ssao:94298496"/>
<protein>
    <submittedName>
        <fullName evidence="2">Uncharacterized protein</fullName>
    </submittedName>
</protein>
<keyword evidence="1" id="KW-0175">Coiled coil</keyword>
<dbReference type="EMBL" id="AUWU02000004">
    <property type="protein sequence ID" value="KAH0574515.1"/>
    <property type="molecule type" value="Genomic_DNA"/>
</dbReference>
<evidence type="ECO:0000313" key="3">
    <source>
        <dbReference type="Proteomes" id="UP000018208"/>
    </source>
</evidence>
<name>A0A9P8LUL3_9EUKA</name>
<dbReference type="AlphaFoldDB" id="A0A9P8LUL3"/>
<organism evidence="2 3">
    <name type="scientific">Spironucleus salmonicida</name>
    <dbReference type="NCBI Taxonomy" id="348837"/>
    <lineage>
        <taxon>Eukaryota</taxon>
        <taxon>Metamonada</taxon>
        <taxon>Diplomonadida</taxon>
        <taxon>Hexamitidae</taxon>
        <taxon>Hexamitinae</taxon>
        <taxon>Spironucleus</taxon>
    </lineage>
</organism>
<comment type="caution">
    <text evidence="2">The sequence shown here is derived from an EMBL/GenBank/DDBJ whole genome shotgun (WGS) entry which is preliminary data.</text>
</comment>
<dbReference type="RefSeq" id="XP_067765288.1">
    <property type="nucleotide sequence ID" value="XM_067908314.1"/>
</dbReference>
<accession>A0A9P8LUL3</accession>
<evidence type="ECO:0000313" key="2">
    <source>
        <dbReference type="EMBL" id="KAH0574515.1"/>
    </source>
</evidence>
<gene>
    <name evidence="2" type="ORF">SS50377_24473</name>
</gene>
<dbReference type="GeneID" id="94298496"/>
<reference evidence="2 3" key="1">
    <citation type="journal article" date="2014" name="PLoS Genet.">
        <title>The Genome of Spironucleus salmonicida Highlights a Fish Pathogen Adapted to Fluctuating Environments.</title>
        <authorList>
            <person name="Xu F."/>
            <person name="Jerlstrom-Hultqvist J."/>
            <person name="Einarsson E."/>
            <person name="Astvaldsson A."/>
            <person name="Svard S.G."/>
            <person name="Andersson J.O."/>
        </authorList>
    </citation>
    <scope>NUCLEOTIDE SEQUENCE [LARGE SCALE GENOMIC DNA]</scope>
    <source>
        <strain evidence="2 3">ATCC 50377</strain>
    </source>
</reference>
<proteinExistence type="predicted"/>
<dbReference type="Proteomes" id="UP000018208">
    <property type="component" value="Unassembled WGS sequence"/>
</dbReference>